<dbReference type="PANTHER" id="PTHR33446">
    <property type="entry name" value="PROTEIN TONB-RELATED"/>
    <property type="match status" value="1"/>
</dbReference>
<dbReference type="RefSeq" id="WP_345117986.1">
    <property type="nucleotide sequence ID" value="NZ_BAABDH010000114.1"/>
</dbReference>
<dbReference type="InterPro" id="IPR051045">
    <property type="entry name" value="TonB-dependent_transducer"/>
</dbReference>
<dbReference type="Gene3D" id="3.30.1150.10">
    <property type="match status" value="1"/>
</dbReference>
<proteinExistence type="inferred from homology"/>
<evidence type="ECO:0000256" key="5">
    <source>
        <dbReference type="ARBA" id="ARBA00022519"/>
    </source>
</evidence>
<evidence type="ECO:0000256" key="8">
    <source>
        <dbReference type="ARBA" id="ARBA00022989"/>
    </source>
</evidence>
<keyword evidence="12" id="KW-1185">Reference proteome</keyword>
<comment type="subcellular location">
    <subcellularLocation>
        <location evidence="1">Cell inner membrane</location>
        <topology evidence="1">Single-pass membrane protein</topology>
        <orientation evidence="1">Periplasmic side</orientation>
    </subcellularLocation>
</comment>
<sequence length="284" mass="31263">MPVFPGGQPKLLALLTDSLRYPAQAWRDGVQGKVYLSFTVDPTGSVTDIFVKQGVRADLDAEALRNARRLTTVRWEPGTQNGRPVPVVYTMPLTFTLTPTTAPGPQPDSLDVDGGKASLLPVWSWAASQQQIPADKGVLYGSCVQRLGFSSGGFGQYARLVNLTTRQAFRINVKPAFRSRRENRFCVALPPGRYALHYYQYTASKWYGGEMHTEPLRKARSGPALADTRYLFTVLPGQVSYVGTWNFSQPGQPAFTNVKGQLDADAQPVYKHLKLAEAATALPR</sequence>
<evidence type="ECO:0000256" key="2">
    <source>
        <dbReference type="ARBA" id="ARBA00006555"/>
    </source>
</evidence>
<dbReference type="Proteomes" id="UP001499909">
    <property type="component" value="Unassembled WGS sequence"/>
</dbReference>
<comment type="similarity">
    <text evidence="2">Belongs to the TonB family.</text>
</comment>
<evidence type="ECO:0000256" key="6">
    <source>
        <dbReference type="ARBA" id="ARBA00022692"/>
    </source>
</evidence>
<keyword evidence="5" id="KW-0997">Cell inner membrane</keyword>
<keyword evidence="6" id="KW-0812">Transmembrane</keyword>
<gene>
    <name evidence="11" type="ORF">GCM10022406_41610</name>
</gene>
<name>A0ABP7NX57_9BACT</name>
<evidence type="ECO:0000313" key="11">
    <source>
        <dbReference type="EMBL" id="GAA3955930.1"/>
    </source>
</evidence>
<keyword evidence="3" id="KW-0813">Transport</keyword>
<dbReference type="PROSITE" id="PS52015">
    <property type="entry name" value="TONB_CTD"/>
    <property type="match status" value="1"/>
</dbReference>
<dbReference type="NCBIfam" id="TIGR01352">
    <property type="entry name" value="tonB_Cterm"/>
    <property type="match status" value="1"/>
</dbReference>
<evidence type="ECO:0000313" key="12">
    <source>
        <dbReference type="Proteomes" id="UP001499909"/>
    </source>
</evidence>
<comment type="caution">
    <text evidence="11">The sequence shown here is derived from an EMBL/GenBank/DDBJ whole genome shotgun (WGS) entry which is preliminary data.</text>
</comment>
<dbReference type="Pfam" id="PF03544">
    <property type="entry name" value="TonB_C"/>
    <property type="match status" value="1"/>
</dbReference>
<evidence type="ECO:0000256" key="9">
    <source>
        <dbReference type="ARBA" id="ARBA00023136"/>
    </source>
</evidence>
<evidence type="ECO:0000256" key="7">
    <source>
        <dbReference type="ARBA" id="ARBA00022927"/>
    </source>
</evidence>
<accession>A0ABP7NX57</accession>
<protein>
    <recommendedName>
        <fullName evidence="10">TonB C-terminal domain-containing protein</fullName>
    </recommendedName>
</protein>
<reference evidence="12" key="1">
    <citation type="journal article" date="2019" name="Int. J. Syst. Evol. Microbiol.">
        <title>The Global Catalogue of Microorganisms (GCM) 10K type strain sequencing project: providing services to taxonomists for standard genome sequencing and annotation.</title>
        <authorList>
            <consortium name="The Broad Institute Genomics Platform"/>
            <consortium name="The Broad Institute Genome Sequencing Center for Infectious Disease"/>
            <person name="Wu L."/>
            <person name="Ma J."/>
        </authorList>
    </citation>
    <scope>NUCLEOTIDE SEQUENCE [LARGE SCALE GENOMIC DNA]</scope>
    <source>
        <strain evidence="12">JCM 17214</strain>
    </source>
</reference>
<dbReference type="SUPFAM" id="SSF74653">
    <property type="entry name" value="TolA/TonB C-terminal domain"/>
    <property type="match status" value="1"/>
</dbReference>
<keyword evidence="9" id="KW-0472">Membrane</keyword>
<evidence type="ECO:0000256" key="1">
    <source>
        <dbReference type="ARBA" id="ARBA00004383"/>
    </source>
</evidence>
<dbReference type="InterPro" id="IPR037682">
    <property type="entry name" value="TonB_C"/>
</dbReference>
<keyword evidence="7" id="KW-0653">Protein transport</keyword>
<keyword evidence="4" id="KW-1003">Cell membrane</keyword>
<evidence type="ECO:0000259" key="10">
    <source>
        <dbReference type="PROSITE" id="PS52015"/>
    </source>
</evidence>
<dbReference type="PANTHER" id="PTHR33446:SF2">
    <property type="entry name" value="PROTEIN TONB"/>
    <property type="match status" value="1"/>
</dbReference>
<evidence type="ECO:0000256" key="3">
    <source>
        <dbReference type="ARBA" id="ARBA00022448"/>
    </source>
</evidence>
<dbReference type="InterPro" id="IPR006260">
    <property type="entry name" value="TonB/TolA_C"/>
</dbReference>
<evidence type="ECO:0000256" key="4">
    <source>
        <dbReference type="ARBA" id="ARBA00022475"/>
    </source>
</evidence>
<dbReference type="EMBL" id="BAABDH010000114">
    <property type="protein sequence ID" value="GAA3955930.1"/>
    <property type="molecule type" value="Genomic_DNA"/>
</dbReference>
<keyword evidence="8" id="KW-1133">Transmembrane helix</keyword>
<organism evidence="11 12">
    <name type="scientific">Hymenobacter algoricola</name>
    <dbReference type="NCBI Taxonomy" id="486267"/>
    <lineage>
        <taxon>Bacteria</taxon>
        <taxon>Pseudomonadati</taxon>
        <taxon>Bacteroidota</taxon>
        <taxon>Cytophagia</taxon>
        <taxon>Cytophagales</taxon>
        <taxon>Hymenobacteraceae</taxon>
        <taxon>Hymenobacter</taxon>
    </lineage>
</organism>
<feature type="domain" description="TonB C-terminal" evidence="10">
    <location>
        <begin position="6"/>
        <end position="104"/>
    </location>
</feature>